<feature type="compositionally biased region" description="Pro residues" evidence="2">
    <location>
        <begin position="573"/>
        <end position="584"/>
    </location>
</feature>
<feature type="compositionally biased region" description="Acidic residues" evidence="2">
    <location>
        <begin position="947"/>
        <end position="964"/>
    </location>
</feature>
<proteinExistence type="predicted"/>
<feature type="coiled-coil region" evidence="1">
    <location>
        <begin position="708"/>
        <end position="802"/>
    </location>
</feature>
<evidence type="ECO:0000313" key="4">
    <source>
        <dbReference type="Proteomes" id="UP001168877"/>
    </source>
</evidence>
<keyword evidence="1" id="KW-0175">Coiled coil</keyword>
<gene>
    <name evidence="3" type="ORF">LWI29_015912</name>
</gene>
<dbReference type="AlphaFoldDB" id="A0AA39S6Y0"/>
<feature type="compositionally biased region" description="Low complexity" evidence="2">
    <location>
        <begin position="56"/>
        <end position="77"/>
    </location>
</feature>
<dbReference type="EMBL" id="JAUESC010000380">
    <property type="protein sequence ID" value="KAK0592261.1"/>
    <property type="molecule type" value="Genomic_DNA"/>
</dbReference>
<feature type="compositionally biased region" description="Polar residues" evidence="2">
    <location>
        <begin position="613"/>
        <end position="623"/>
    </location>
</feature>
<reference evidence="3" key="1">
    <citation type="journal article" date="2022" name="Plant J.">
        <title>Strategies of tolerance reflected in two North American maple genomes.</title>
        <authorList>
            <person name="McEvoy S.L."/>
            <person name="Sezen U.U."/>
            <person name="Trouern-Trend A."/>
            <person name="McMahon S.M."/>
            <person name="Schaberg P.G."/>
            <person name="Yang J."/>
            <person name="Wegrzyn J.L."/>
            <person name="Swenson N.G."/>
        </authorList>
    </citation>
    <scope>NUCLEOTIDE SEQUENCE</scope>
    <source>
        <strain evidence="3">NS2018</strain>
    </source>
</reference>
<feature type="region of interest" description="Disordered" evidence="2">
    <location>
        <begin position="391"/>
        <end position="471"/>
    </location>
</feature>
<sequence>MDPSLRSFLFNRMIQAMELGDKCTADKIESLIRNFRPDSPVPISVYIPSFEDTSNPDISPPSFDSDSPAMTRSPKTTSSKRRTTRAPRESLLDVQTVVDSDVEDHQRDRLLFSPARPCSFDTEVNVVGEGELRKYKSRFDIPDSVTLMLPGDRAVWNPPKNAVAIYGAMLSCGVTLPLQPFIARFLAEAQIAPAQLAPNSYRILMCLCLMWKLKGYGPPTPREIRHFYTLRQAGNGGTYFLLSSPVENWIPEGVANPGQVEVSSDEKKKGFIWGFPTSNKRWKNSWFFAGGEWGRNVPALNRHNLLARKVPRHFTSPEAWSKAAPALTDREVSHLAAAAVLPLDSRGRSFLLDEEKMISSEIFTRLHARLPRLCDFDTVCDLQARAVKNSEAASKRHAAAVTPSRKGKEKAGASRGVGSVEKRRVGSGPSPVRPKVVASTPPAAASTPAASTAATIPAATAPNRKGKEKVGVSGVASDIPIFDADVPETPLDPASDLAPRARNKRPAESASNHSARPPKRASRVVQFVVSSDEEDVQEPAVAEAPPTQPEGSAEAENVAAPPFEGVNEQTLPATPPRPASPRPASPAVVAGEPGVSDQPRPSGPSESTDRPGPSNQAGTSSFGSGLAREVPPTGPVEADEGNVSLFDFSATEICSHLANNDVYIGDGWGHVKNKSCNKKMEFFFNCHSLMMSEMGESYKFGIRASREIKRLREQASVLAAEKLSAEESHAQQFAQLRESSDGHLSARLAAEEKLSAAEEEIRSLKELLSSSQESFAARLEAERVAEEAKEKAEQEAVDLRNQLSSRDLIFENLKAMLEAESVDRFKRSPAYDAFLLREFEKGMRQAKKFFAMKDHSNEKALKRFDKSLQQHMAHGVDSIKDQMKRWKAHCRYNRTEPHPMHLEIPSKRAFNTYYSGQKGSFSGSGVEPDLGPVAGRDYEPFMPTEDEAVIWPSDEEIEDEEDSEGPPAAG</sequence>
<organism evidence="3 4">
    <name type="scientific">Acer saccharum</name>
    <name type="common">Sugar maple</name>
    <dbReference type="NCBI Taxonomy" id="4024"/>
    <lineage>
        <taxon>Eukaryota</taxon>
        <taxon>Viridiplantae</taxon>
        <taxon>Streptophyta</taxon>
        <taxon>Embryophyta</taxon>
        <taxon>Tracheophyta</taxon>
        <taxon>Spermatophyta</taxon>
        <taxon>Magnoliopsida</taxon>
        <taxon>eudicotyledons</taxon>
        <taxon>Gunneridae</taxon>
        <taxon>Pentapetalae</taxon>
        <taxon>rosids</taxon>
        <taxon>malvids</taxon>
        <taxon>Sapindales</taxon>
        <taxon>Sapindaceae</taxon>
        <taxon>Hippocastanoideae</taxon>
        <taxon>Acereae</taxon>
        <taxon>Acer</taxon>
    </lineage>
</organism>
<keyword evidence="4" id="KW-1185">Reference proteome</keyword>
<feature type="region of interest" description="Disordered" evidence="2">
    <location>
        <begin position="46"/>
        <end position="90"/>
    </location>
</feature>
<feature type="compositionally biased region" description="Low complexity" evidence="2">
    <location>
        <begin position="438"/>
        <end position="462"/>
    </location>
</feature>
<protein>
    <submittedName>
        <fullName evidence="3">Uncharacterized protein</fullName>
    </submittedName>
</protein>
<name>A0AA39S6Y0_ACESA</name>
<feature type="region of interest" description="Disordered" evidence="2">
    <location>
        <begin position="483"/>
        <end position="638"/>
    </location>
</feature>
<reference evidence="3" key="2">
    <citation type="submission" date="2023-06" db="EMBL/GenBank/DDBJ databases">
        <authorList>
            <person name="Swenson N.G."/>
            <person name="Wegrzyn J.L."/>
            <person name="Mcevoy S.L."/>
        </authorList>
    </citation>
    <scope>NUCLEOTIDE SEQUENCE</scope>
    <source>
        <strain evidence="3">NS2018</strain>
        <tissue evidence="3">Leaf</tissue>
    </source>
</reference>
<feature type="region of interest" description="Disordered" evidence="2">
    <location>
        <begin position="947"/>
        <end position="970"/>
    </location>
</feature>
<evidence type="ECO:0000313" key="3">
    <source>
        <dbReference type="EMBL" id="KAK0592261.1"/>
    </source>
</evidence>
<dbReference type="Proteomes" id="UP001168877">
    <property type="component" value="Unassembled WGS sequence"/>
</dbReference>
<comment type="caution">
    <text evidence="3">The sequence shown here is derived from an EMBL/GenBank/DDBJ whole genome shotgun (WGS) entry which is preliminary data.</text>
</comment>
<evidence type="ECO:0000256" key="1">
    <source>
        <dbReference type="SAM" id="Coils"/>
    </source>
</evidence>
<evidence type="ECO:0000256" key="2">
    <source>
        <dbReference type="SAM" id="MobiDB-lite"/>
    </source>
</evidence>
<accession>A0AA39S6Y0</accession>